<name>A0A1I2GKF6_9MICO</name>
<feature type="transmembrane region" description="Helical" evidence="2">
    <location>
        <begin position="208"/>
        <end position="229"/>
    </location>
</feature>
<feature type="compositionally biased region" description="Low complexity" evidence="1">
    <location>
        <begin position="303"/>
        <end position="317"/>
    </location>
</feature>
<keyword evidence="2" id="KW-1133">Transmembrane helix</keyword>
<evidence type="ECO:0000313" key="3">
    <source>
        <dbReference type="EMBL" id="SFF17728.1"/>
    </source>
</evidence>
<dbReference type="RefSeq" id="WP_093377634.1">
    <property type="nucleotide sequence ID" value="NZ_BNAN01000003.1"/>
</dbReference>
<reference evidence="4" key="1">
    <citation type="submission" date="2016-10" db="EMBL/GenBank/DDBJ databases">
        <authorList>
            <person name="Varghese N."/>
            <person name="Submissions S."/>
        </authorList>
    </citation>
    <scope>NUCLEOTIDE SEQUENCE [LARGE SCALE GENOMIC DNA]</scope>
    <source>
        <strain evidence="4">DSM 19083</strain>
    </source>
</reference>
<evidence type="ECO:0000313" key="4">
    <source>
        <dbReference type="Proteomes" id="UP000198520"/>
    </source>
</evidence>
<evidence type="ECO:0000256" key="2">
    <source>
        <dbReference type="SAM" id="Phobius"/>
    </source>
</evidence>
<feature type="region of interest" description="Disordered" evidence="1">
    <location>
        <begin position="303"/>
        <end position="330"/>
    </location>
</feature>
<gene>
    <name evidence="3" type="ORF">SAMN04488035_1817</name>
</gene>
<feature type="transmembrane region" description="Helical" evidence="2">
    <location>
        <begin position="235"/>
        <end position="258"/>
    </location>
</feature>
<proteinExistence type="predicted"/>
<feature type="compositionally biased region" description="Basic residues" evidence="1">
    <location>
        <begin position="318"/>
        <end position="330"/>
    </location>
</feature>
<dbReference type="STRING" id="285351.SAMN04488035_1817"/>
<keyword evidence="4" id="KW-1185">Reference proteome</keyword>
<keyword evidence="2" id="KW-0472">Membrane</keyword>
<organism evidence="3 4">
    <name type="scientific">Flavimobilis marinus</name>
    <dbReference type="NCBI Taxonomy" id="285351"/>
    <lineage>
        <taxon>Bacteria</taxon>
        <taxon>Bacillati</taxon>
        <taxon>Actinomycetota</taxon>
        <taxon>Actinomycetes</taxon>
        <taxon>Micrococcales</taxon>
        <taxon>Jonesiaceae</taxon>
        <taxon>Flavimobilis</taxon>
    </lineage>
</organism>
<dbReference type="EMBL" id="FONZ01000003">
    <property type="protein sequence ID" value="SFF17728.1"/>
    <property type="molecule type" value="Genomic_DNA"/>
</dbReference>
<keyword evidence="2" id="KW-0812">Transmembrane</keyword>
<dbReference type="Proteomes" id="UP000198520">
    <property type="component" value="Unassembled WGS sequence"/>
</dbReference>
<sequence length="417" mass="43826">MNAWEPLASHDPVPGDPAALRAGARRYTELVEHIGAATLALQSFADRPLGQSAAVERVTEVAAETWDDVAALRERYVVAAEELDGYARVLDSAQDDAARLRVLARDQDEAQHAAAVVAKDTAQELLALAGDPGSPAHVAALAAHHAALDRIDAAATQIDALRRRLADVQDVVRAAGDRAADAVRTAVRADGVRDSWFERVGLAVLEKISLIAGAISTATGAVALLVVWIPAAGQLAAAILAGVALASGAVALGSDVVLQSHGRKTWGDVAWSAVGVAGGLAGRAASRSAKAFRTTAAPTIREAAQRAAAGPASGPWRAPRRVGPRRHARRATRFSDPAYQPQLRLDPRARRMHLAGIDLDSAHMYRALSYTAQRDPELATVIAPQLRVLERAARLQTASTAVTVVQVPVTTHSLANR</sequence>
<evidence type="ECO:0000256" key="1">
    <source>
        <dbReference type="SAM" id="MobiDB-lite"/>
    </source>
</evidence>
<dbReference type="AlphaFoldDB" id="A0A1I2GKF6"/>
<accession>A0A1I2GKF6</accession>
<protein>
    <submittedName>
        <fullName evidence="3">Uncharacterized protein</fullName>
    </submittedName>
</protein>